<evidence type="ECO:0000256" key="1">
    <source>
        <dbReference type="SAM" id="MobiDB-lite"/>
    </source>
</evidence>
<dbReference type="EMBL" id="MU864352">
    <property type="protein sequence ID" value="KAK4192884.1"/>
    <property type="molecule type" value="Genomic_DNA"/>
</dbReference>
<dbReference type="AlphaFoldDB" id="A0AAN6X2Y3"/>
<feature type="compositionally biased region" description="Acidic residues" evidence="1">
    <location>
        <begin position="377"/>
        <end position="395"/>
    </location>
</feature>
<feature type="region of interest" description="Disordered" evidence="1">
    <location>
        <begin position="352"/>
        <end position="395"/>
    </location>
</feature>
<dbReference type="Proteomes" id="UP001302126">
    <property type="component" value="Unassembled WGS sequence"/>
</dbReference>
<feature type="region of interest" description="Disordered" evidence="1">
    <location>
        <begin position="212"/>
        <end position="232"/>
    </location>
</feature>
<proteinExistence type="predicted"/>
<gene>
    <name evidence="2" type="ORF">QBC35DRAFT_158845</name>
</gene>
<feature type="compositionally biased region" description="Low complexity" evidence="1">
    <location>
        <begin position="212"/>
        <end position="223"/>
    </location>
</feature>
<reference evidence="2" key="1">
    <citation type="journal article" date="2023" name="Mol. Phylogenet. Evol.">
        <title>Genome-scale phylogeny and comparative genomics of the fungal order Sordariales.</title>
        <authorList>
            <person name="Hensen N."/>
            <person name="Bonometti L."/>
            <person name="Westerberg I."/>
            <person name="Brannstrom I.O."/>
            <person name="Guillou S."/>
            <person name="Cros-Aarteil S."/>
            <person name="Calhoun S."/>
            <person name="Haridas S."/>
            <person name="Kuo A."/>
            <person name="Mondo S."/>
            <person name="Pangilinan J."/>
            <person name="Riley R."/>
            <person name="LaButti K."/>
            <person name="Andreopoulos B."/>
            <person name="Lipzen A."/>
            <person name="Chen C."/>
            <person name="Yan M."/>
            <person name="Daum C."/>
            <person name="Ng V."/>
            <person name="Clum A."/>
            <person name="Steindorff A."/>
            <person name="Ohm R.A."/>
            <person name="Martin F."/>
            <person name="Silar P."/>
            <person name="Natvig D.O."/>
            <person name="Lalanne C."/>
            <person name="Gautier V."/>
            <person name="Ament-Velasquez S.L."/>
            <person name="Kruys A."/>
            <person name="Hutchinson M.I."/>
            <person name="Powell A.J."/>
            <person name="Barry K."/>
            <person name="Miller A.N."/>
            <person name="Grigoriev I.V."/>
            <person name="Debuchy R."/>
            <person name="Gladieux P."/>
            <person name="Hiltunen Thoren M."/>
            <person name="Johannesson H."/>
        </authorList>
    </citation>
    <scope>NUCLEOTIDE SEQUENCE</scope>
    <source>
        <strain evidence="2">PSN309</strain>
    </source>
</reference>
<accession>A0AAN6X2Y3</accession>
<feature type="compositionally biased region" description="Polar residues" evidence="1">
    <location>
        <begin position="65"/>
        <end position="76"/>
    </location>
</feature>
<evidence type="ECO:0000313" key="3">
    <source>
        <dbReference type="Proteomes" id="UP001302126"/>
    </source>
</evidence>
<organism evidence="2 3">
    <name type="scientific">Podospora australis</name>
    <dbReference type="NCBI Taxonomy" id="1536484"/>
    <lineage>
        <taxon>Eukaryota</taxon>
        <taxon>Fungi</taxon>
        <taxon>Dikarya</taxon>
        <taxon>Ascomycota</taxon>
        <taxon>Pezizomycotina</taxon>
        <taxon>Sordariomycetes</taxon>
        <taxon>Sordariomycetidae</taxon>
        <taxon>Sordariales</taxon>
        <taxon>Podosporaceae</taxon>
        <taxon>Podospora</taxon>
    </lineage>
</organism>
<reference evidence="2" key="2">
    <citation type="submission" date="2023-05" db="EMBL/GenBank/DDBJ databases">
        <authorList>
            <consortium name="Lawrence Berkeley National Laboratory"/>
            <person name="Steindorff A."/>
            <person name="Hensen N."/>
            <person name="Bonometti L."/>
            <person name="Westerberg I."/>
            <person name="Brannstrom I.O."/>
            <person name="Guillou S."/>
            <person name="Cros-Aarteil S."/>
            <person name="Calhoun S."/>
            <person name="Haridas S."/>
            <person name="Kuo A."/>
            <person name="Mondo S."/>
            <person name="Pangilinan J."/>
            <person name="Riley R."/>
            <person name="Labutti K."/>
            <person name="Andreopoulos B."/>
            <person name="Lipzen A."/>
            <person name="Chen C."/>
            <person name="Yanf M."/>
            <person name="Daum C."/>
            <person name="Ng V."/>
            <person name="Clum A."/>
            <person name="Ohm R."/>
            <person name="Martin F."/>
            <person name="Silar P."/>
            <person name="Natvig D."/>
            <person name="Lalanne C."/>
            <person name="Gautier V."/>
            <person name="Ament-Velasquez S.L."/>
            <person name="Kruys A."/>
            <person name="Hutchinson M.I."/>
            <person name="Powell A.J."/>
            <person name="Barry K."/>
            <person name="Miller A.N."/>
            <person name="Grigoriev I.V."/>
            <person name="Debuchy R."/>
            <person name="Gladieux P."/>
            <person name="Thoren M.H."/>
            <person name="Johannesson H."/>
        </authorList>
    </citation>
    <scope>NUCLEOTIDE SEQUENCE</scope>
    <source>
        <strain evidence="2">PSN309</strain>
    </source>
</reference>
<protein>
    <submittedName>
        <fullName evidence="2">Uncharacterized protein</fullName>
    </submittedName>
</protein>
<evidence type="ECO:0000313" key="2">
    <source>
        <dbReference type="EMBL" id="KAK4192884.1"/>
    </source>
</evidence>
<feature type="region of interest" description="Disordered" evidence="1">
    <location>
        <begin position="42"/>
        <end position="78"/>
    </location>
</feature>
<name>A0AAN6X2Y3_9PEZI</name>
<feature type="compositionally biased region" description="Polar residues" evidence="1">
    <location>
        <begin position="42"/>
        <end position="55"/>
    </location>
</feature>
<comment type="caution">
    <text evidence="2">The sequence shown here is derived from an EMBL/GenBank/DDBJ whole genome shotgun (WGS) entry which is preliminary data.</text>
</comment>
<sequence length="395" mass="43363">MLHSLLNSHPPMAGVPHHQMQQSYPVDNMLVSELSRQLSVNTKRYSRDISSQQRPGNAMRISKPGSANNSPRSSAMQARRRTLIGDGFQPRFHAQQQTVDTTYLTTPTSEIPSEQYYEPEVKRARPVSWHPSPHHYGQAPLYQSASNTPMLCSYPAYSEAEILASLQQLPPTPAVYSGYTSPAESFSPLSLPYSGFNSQEQQVYSPQAQVQVSQHQHSQPQQAPIFRPVPGANYGPSGALTEMSYPAETALPSLTSWTSYAAVTNNAPLVNHHTAPPTPEDFACTLNLSSENTYTTPSKVAEVSVQAVHVQDDESEEEGEILYGMGLYDPPTQSAPTVQDLHRSTIFSLLGGPPSSADFNTKEGLGLKLEETWEPPASDDEDEDEEDADCEDDEA</sequence>
<keyword evidence="3" id="KW-1185">Reference proteome</keyword>